<dbReference type="OrthoDB" id="9782846at2"/>
<organism evidence="2 3">
    <name type="scientific">Litorilinea aerophila</name>
    <dbReference type="NCBI Taxonomy" id="1204385"/>
    <lineage>
        <taxon>Bacteria</taxon>
        <taxon>Bacillati</taxon>
        <taxon>Chloroflexota</taxon>
        <taxon>Caldilineae</taxon>
        <taxon>Caldilineales</taxon>
        <taxon>Caldilineaceae</taxon>
        <taxon>Litorilinea</taxon>
    </lineage>
</organism>
<dbReference type="Pfam" id="PF01547">
    <property type="entry name" value="SBP_bac_1"/>
    <property type="match status" value="1"/>
</dbReference>
<dbReference type="RefSeq" id="WP_141608688.1">
    <property type="nucleotide sequence ID" value="NZ_VIGC02000003.1"/>
</dbReference>
<gene>
    <name evidence="2" type="ORF">FKZ61_03515</name>
</gene>
<feature type="chain" id="PRO_5022696287" evidence="1">
    <location>
        <begin position="29"/>
        <end position="453"/>
    </location>
</feature>
<keyword evidence="3" id="KW-1185">Reference proteome</keyword>
<dbReference type="PANTHER" id="PTHR43649">
    <property type="entry name" value="ARABINOSE-BINDING PROTEIN-RELATED"/>
    <property type="match status" value="1"/>
</dbReference>
<dbReference type="SUPFAM" id="SSF53850">
    <property type="entry name" value="Periplasmic binding protein-like II"/>
    <property type="match status" value="1"/>
</dbReference>
<name>A0A540VL50_9CHLR</name>
<feature type="signal peptide" evidence="1">
    <location>
        <begin position="1"/>
        <end position="28"/>
    </location>
</feature>
<keyword evidence="1" id="KW-0732">Signal</keyword>
<dbReference type="InterPro" id="IPR006059">
    <property type="entry name" value="SBP"/>
</dbReference>
<dbReference type="InParanoid" id="A0A540VL50"/>
<dbReference type="PROSITE" id="PS51257">
    <property type="entry name" value="PROKAR_LIPOPROTEIN"/>
    <property type="match status" value="1"/>
</dbReference>
<dbReference type="InterPro" id="IPR050490">
    <property type="entry name" value="Bact_solute-bd_prot1"/>
</dbReference>
<reference evidence="2 3" key="1">
    <citation type="submission" date="2019-06" db="EMBL/GenBank/DDBJ databases">
        <title>Genome sequence of Litorilinea aerophila BAA-2444.</title>
        <authorList>
            <person name="Maclea K.S."/>
            <person name="Maurais E.G."/>
            <person name="Iannazzi L.C."/>
        </authorList>
    </citation>
    <scope>NUCLEOTIDE SEQUENCE [LARGE SCALE GENOMIC DNA]</scope>
    <source>
        <strain evidence="2 3">ATCC BAA-2444</strain>
    </source>
</reference>
<accession>A0A540VL50</accession>
<dbReference type="PANTHER" id="PTHR43649:SF14">
    <property type="entry name" value="BLR3389 PROTEIN"/>
    <property type="match status" value="1"/>
</dbReference>
<dbReference type="InterPro" id="IPR006311">
    <property type="entry name" value="TAT_signal"/>
</dbReference>
<dbReference type="AlphaFoldDB" id="A0A540VL50"/>
<dbReference type="Gene3D" id="3.40.190.10">
    <property type="entry name" value="Periplasmic binding protein-like II"/>
    <property type="match status" value="1"/>
</dbReference>
<comment type="caution">
    <text evidence="2">The sequence shown here is derived from an EMBL/GenBank/DDBJ whole genome shotgun (WGS) entry which is preliminary data.</text>
</comment>
<proteinExistence type="predicted"/>
<dbReference type="PROSITE" id="PS51318">
    <property type="entry name" value="TAT"/>
    <property type="match status" value="1"/>
</dbReference>
<sequence length="453" mass="49980">MRQHQLNRREFLRLSSAMGAVTLLAACAAPGAAPGGEGATGASQEPIVLRLHMRAGGETSEPAIYVHRPREFTEETGIQVELDPIPAGEYWAKIETLAASNTLGDNMFTDNKNWQHNRAVHFGLIQDIDDFMEAEGISHDEWLPGVIGACIVDGKTYGLPKTGHPAHAYVWINHDMFEEAGIPIPETYGSTWEQYREWANLLAKGDPDQRTVYGFHMPTNNIQMIVNGIRTFGGWELNEEGTASPIDEGWRGFIQTAYEFYQVDKIMPTAADIGSAGTVGLFAAQKLPIMVSSRGTNKSVREAVGPEDGSGGNFRWSAIALAEGPNFNGWGSSLNTHAGTTQSKHKYESFLLTYALSDARFAYLNANEIGYLVGRANELEEIGPAAEDPFIQLQFNQYAKGVPYRIGANYRGLEWEQIIVNTTDLVYLGEREPDEAFFTELETALQELLARPI</sequence>
<dbReference type="Proteomes" id="UP000317371">
    <property type="component" value="Unassembled WGS sequence"/>
</dbReference>
<evidence type="ECO:0000256" key="1">
    <source>
        <dbReference type="SAM" id="SignalP"/>
    </source>
</evidence>
<evidence type="ECO:0000313" key="3">
    <source>
        <dbReference type="Proteomes" id="UP000317371"/>
    </source>
</evidence>
<evidence type="ECO:0000313" key="2">
    <source>
        <dbReference type="EMBL" id="TQE97495.1"/>
    </source>
</evidence>
<dbReference type="EMBL" id="VIGC01000003">
    <property type="protein sequence ID" value="TQE97495.1"/>
    <property type="molecule type" value="Genomic_DNA"/>
</dbReference>
<protein>
    <submittedName>
        <fullName evidence="2">Extracellular solute-binding protein</fullName>
    </submittedName>
</protein>